<dbReference type="InterPro" id="IPR003439">
    <property type="entry name" value="ABC_transporter-like_ATP-bd"/>
</dbReference>
<feature type="transmembrane region" description="Helical" evidence="9">
    <location>
        <begin position="438"/>
        <end position="459"/>
    </location>
</feature>
<keyword evidence="4 9" id="KW-0812">Transmembrane</keyword>
<dbReference type="SUPFAM" id="SSF90123">
    <property type="entry name" value="ABC transporter transmembrane region"/>
    <property type="match status" value="1"/>
</dbReference>
<dbReference type="Pfam" id="PF00005">
    <property type="entry name" value="ABC_tran"/>
    <property type="match status" value="1"/>
</dbReference>
<dbReference type="PANTHER" id="PTHR24221">
    <property type="entry name" value="ATP-BINDING CASSETTE SUB-FAMILY B"/>
    <property type="match status" value="1"/>
</dbReference>
<name>A0A4Z0NU71_9HYPH</name>
<sequence>MSTAFAVMPAPPPPEAVRLGTGQGIPLAGALTVEDGFVEVYAGCGATRRFLAAFGRGSLLFGPRIPAGLRLVAPEGAGLAPLSEDGLSAACRDPARRAGLAAALDAFVTALSEGLARQAGPRPEAAAWEPGTEVATAAGSAGSALRGVVWIAPASPDGLRFLDAASLGPAPTPLTPATWIRAERDAAARALPTADLLAGAWRDALDGLADLAGRAVLALAERHLSAEEARLDAQERLTADDLARAGRSFLGILAAGGGGVLAPDSGSDAADDLDHALDAVAGPGPARPHEVSSRGALPLEARLERRGLLARSVTLRGAWWRRDRGPLLGFLAGDGAPVALLPDRRGRYRLLRRGAPARPLDAGTAAALQARAFTVTEALPAHPLRWRDLVGAGLGRVRPELATLVLASLAAALLGLLVPVATGIIVDTFIPDGLAGELLLLGLALALLNLGIALLKAAAEGARLRMDGRLAAWLQAGIMDRVLRFPARTLTAFGSADLTSRLMSIDPVRRSLTGTLVTSLTGAIYAACSLVLLVAYAPLAAAVALALLAVLLGVAFLAGRAQLGALTSGEAMTASVTALTLQIVQSVPVLRAFGAERRAFALWGRNSAVQRARGLRARVAAIRFETVLAAYDSLALALMFAFLAWRMDAKDRMTTGAFMAFILSYQQFLAATQTVARGLVQWIQAEPTLKRALPLLATVPEAAATARPPAPPGGRLELAAVTFRYAPGGPPLLDRVSLSVEPGRFVALTGPSGAGKSTLLNLILGFERPEAGAVLIDGRDIATLDLAAMRRGIGVVRQNGRLLAGSIFENLVGANEGGVEEAWRAAELAGIAEEIRALPLGLHTLVNEGTSTLSGGQVQRLLLARALLGSPKLLLLDEATSALDTATQAVITANIERLGVSRLVVAHRLSTVRHADVIHFMEGGRIVESGRFEDLMAAGGAFAAFARRGL</sequence>
<keyword evidence="5" id="KW-0547">Nucleotide-binding</keyword>
<comment type="caution">
    <text evidence="12">The sequence shown here is derived from an EMBL/GenBank/DDBJ whole genome shotgun (WGS) entry which is preliminary data.</text>
</comment>
<gene>
    <name evidence="12" type="ORF">EU555_05520</name>
</gene>
<keyword evidence="6 12" id="KW-0067">ATP-binding</keyword>
<dbReference type="InterPro" id="IPR027417">
    <property type="entry name" value="P-loop_NTPase"/>
</dbReference>
<reference evidence="12 13" key="1">
    <citation type="submission" date="2019-04" db="EMBL/GenBank/DDBJ databases">
        <authorList>
            <person name="Feng G."/>
            <person name="Zhu H."/>
        </authorList>
    </citation>
    <scope>NUCLEOTIDE SEQUENCE [LARGE SCALE GENOMIC DNA]</scope>
    <source>
        <strain evidence="12 13">6HR-1</strain>
    </source>
</reference>
<dbReference type="SUPFAM" id="SSF52540">
    <property type="entry name" value="P-loop containing nucleoside triphosphate hydrolases"/>
    <property type="match status" value="1"/>
</dbReference>
<dbReference type="GO" id="GO:0005886">
    <property type="term" value="C:plasma membrane"/>
    <property type="evidence" value="ECO:0007669"/>
    <property type="project" value="UniProtKB-SubCell"/>
</dbReference>
<feature type="domain" description="ABC transmembrane type-1" evidence="11">
    <location>
        <begin position="402"/>
        <end position="684"/>
    </location>
</feature>
<dbReference type="EMBL" id="SRLB01000004">
    <property type="protein sequence ID" value="TGE01066.1"/>
    <property type="molecule type" value="Genomic_DNA"/>
</dbReference>
<keyword evidence="8 9" id="KW-0472">Membrane</keyword>
<keyword evidence="3" id="KW-1003">Cell membrane</keyword>
<dbReference type="Gene3D" id="3.40.50.300">
    <property type="entry name" value="P-loop containing nucleotide triphosphate hydrolases"/>
    <property type="match status" value="1"/>
</dbReference>
<evidence type="ECO:0000313" key="12">
    <source>
        <dbReference type="EMBL" id="TGE01066.1"/>
    </source>
</evidence>
<evidence type="ECO:0000256" key="4">
    <source>
        <dbReference type="ARBA" id="ARBA00022692"/>
    </source>
</evidence>
<evidence type="ECO:0000256" key="2">
    <source>
        <dbReference type="ARBA" id="ARBA00022448"/>
    </source>
</evidence>
<feature type="transmembrane region" description="Helical" evidence="9">
    <location>
        <begin position="511"/>
        <end position="533"/>
    </location>
</feature>
<dbReference type="InterPro" id="IPR036640">
    <property type="entry name" value="ABC1_TM_sf"/>
</dbReference>
<proteinExistence type="predicted"/>
<evidence type="ECO:0000259" key="11">
    <source>
        <dbReference type="PROSITE" id="PS50929"/>
    </source>
</evidence>
<evidence type="ECO:0000256" key="5">
    <source>
        <dbReference type="ARBA" id="ARBA00022741"/>
    </source>
</evidence>
<dbReference type="SMART" id="SM00382">
    <property type="entry name" value="AAA"/>
    <property type="match status" value="1"/>
</dbReference>
<keyword evidence="13" id="KW-1185">Reference proteome</keyword>
<dbReference type="InterPro" id="IPR003593">
    <property type="entry name" value="AAA+_ATPase"/>
</dbReference>
<dbReference type="GO" id="GO:0140359">
    <property type="term" value="F:ABC-type transporter activity"/>
    <property type="evidence" value="ECO:0007669"/>
    <property type="project" value="InterPro"/>
</dbReference>
<comment type="subcellular location">
    <subcellularLocation>
        <location evidence="1">Cell membrane</location>
        <topology evidence="1">Multi-pass membrane protein</topology>
    </subcellularLocation>
</comment>
<dbReference type="PROSITE" id="PS50893">
    <property type="entry name" value="ABC_TRANSPORTER_2"/>
    <property type="match status" value="1"/>
</dbReference>
<dbReference type="RefSeq" id="WP_135413670.1">
    <property type="nucleotide sequence ID" value="NZ_SRLB01000004.1"/>
</dbReference>
<feature type="transmembrane region" description="Helical" evidence="9">
    <location>
        <begin position="620"/>
        <end position="645"/>
    </location>
</feature>
<dbReference type="AlphaFoldDB" id="A0A4Z0NU71"/>
<dbReference type="PROSITE" id="PS50929">
    <property type="entry name" value="ABC_TM1F"/>
    <property type="match status" value="1"/>
</dbReference>
<evidence type="ECO:0000259" key="10">
    <source>
        <dbReference type="PROSITE" id="PS50893"/>
    </source>
</evidence>
<dbReference type="Proteomes" id="UP000297535">
    <property type="component" value="Unassembled WGS sequence"/>
</dbReference>
<keyword evidence="7 9" id="KW-1133">Transmembrane helix</keyword>
<accession>A0A4Z0NU71</accession>
<keyword evidence="2" id="KW-0813">Transport</keyword>
<dbReference type="PANTHER" id="PTHR24221:SF654">
    <property type="entry name" value="ATP-BINDING CASSETTE SUB-FAMILY B MEMBER 6"/>
    <property type="match status" value="1"/>
</dbReference>
<evidence type="ECO:0000313" key="13">
    <source>
        <dbReference type="Proteomes" id="UP000297535"/>
    </source>
</evidence>
<dbReference type="FunFam" id="3.40.50.300:FF:000299">
    <property type="entry name" value="ABC transporter ATP-binding protein/permease"/>
    <property type="match status" value="1"/>
</dbReference>
<evidence type="ECO:0000256" key="7">
    <source>
        <dbReference type="ARBA" id="ARBA00022989"/>
    </source>
</evidence>
<dbReference type="Gene3D" id="1.20.1560.10">
    <property type="entry name" value="ABC transporter type 1, transmembrane domain"/>
    <property type="match status" value="1"/>
</dbReference>
<evidence type="ECO:0000256" key="8">
    <source>
        <dbReference type="ARBA" id="ARBA00023136"/>
    </source>
</evidence>
<protein>
    <submittedName>
        <fullName evidence="12">ATP-binding cassette domain-containing protein</fullName>
    </submittedName>
</protein>
<evidence type="ECO:0000256" key="9">
    <source>
        <dbReference type="SAM" id="Phobius"/>
    </source>
</evidence>
<dbReference type="InterPro" id="IPR011527">
    <property type="entry name" value="ABC1_TM_dom"/>
</dbReference>
<evidence type="ECO:0000256" key="6">
    <source>
        <dbReference type="ARBA" id="ARBA00022840"/>
    </source>
</evidence>
<dbReference type="OrthoDB" id="9787557at2"/>
<evidence type="ECO:0000256" key="1">
    <source>
        <dbReference type="ARBA" id="ARBA00004651"/>
    </source>
</evidence>
<dbReference type="InterPro" id="IPR039421">
    <property type="entry name" value="Type_1_exporter"/>
</dbReference>
<feature type="transmembrane region" description="Helical" evidence="9">
    <location>
        <begin position="539"/>
        <end position="558"/>
    </location>
</feature>
<feature type="domain" description="ABC transporter" evidence="10">
    <location>
        <begin position="716"/>
        <end position="948"/>
    </location>
</feature>
<evidence type="ECO:0000256" key="3">
    <source>
        <dbReference type="ARBA" id="ARBA00022475"/>
    </source>
</evidence>
<dbReference type="GO" id="GO:0005524">
    <property type="term" value="F:ATP binding"/>
    <property type="evidence" value="ECO:0007669"/>
    <property type="project" value="UniProtKB-KW"/>
</dbReference>
<dbReference type="GO" id="GO:0034040">
    <property type="term" value="F:ATPase-coupled lipid transmembrane transporter activity"/>
    <property type="evidence" value="ECO:0007669"/>
    <property type="project" value="TreeGrafter"/>
</dbReference>
<dbReference type="GO" id="GO:0016887">
    <property type="term" value="F:ATP hydrolysis activity"/>
    <property type="evidence" value="ECO:0007669"/>
    <property type="project" value="InterPro"/>
</dbReference>
<feature type="transmembrane region" description="Helical" evidence="9">
    <location>
        <begin position="404"/>
        <end position="426"/>
    </location>
</feature>
<dbReference type="Pfam" id="PF00664">
    <property type="entry name" value="ABC_membrane"/>
    <property type="match status" value="1"/>
</dbReference>
<organism evidence="12 13">
    <name type="scientific">Methylobacterium nonmethylotrophicum</name>
    <dbReference type="NCBI Taxonomy" id="1141884"/>
    <lineage>
        <taxon>Bacteria</taxon>
        <taxon>Pseudomonadati</taxon>
        <taxon>Pseudomonadota</taxon>
        <taxon>Alphaproteobacteria</taxon>
        <taxon>Hyphomicrobiales</taxon>
        <taxon>Methylobacteriaceae</taxon>
        <taxon>Methylobacterium</taxon>
    </lineage>
</organism>